<dbReference type="RefSeq" id="WP_252992458.1">
    <property type="nucleotide sequence ID" value="NZ_CP078013.2"/>
</dbReference>
<accession>A0ABD7TAN8</accession>
<evidence type="ECO:0000256" key="1">
    <source>
        <dbReference type="SAM" id="MobiDB-lite"/>
    </source>
</evidence>
<feature type="region of interest" description="Disordered" evidence="1">
    <location>
        <begin position="792"/>
        <end position="817"/>
    </location>
</feature>
<name>A0ABD7TAN8_9PSED</name>
<dbReference type="Proteomes" id="UP001056907">
    <property type="component" value="Chromosome"/>
</dbReference>
<dbReference type="InterPro" id="IPR046673">
    <property type="entry name" value="ToxA_N"/>
</dbReference>
<evidence type="ECO:0000313" key="3">
    <source>
        <dbReference type="EMBL" id="USV98715.1"/>
    </source>
</evidence>
<proteinExistence type="predicted"/>
<organism evidence="3 4">
    <name type="scientific">Pseudomonas pergaminensis</name>
    <dbReference type="NCBI Taxonomy" id="2853159"/>
    <lineage>
        <taxon>Bacteria</taxon>
        <taxon>Pseudomonadati</taxon>
        <taxon>Pseudomonadota</taxon>
        <taxon>Gammaproteobacteria</taxon>
        <taxon>Pseudomonadales</taxon>
        <taxon>Pseudomonadaceae</taxon>
        <taxon>Pseudomonas</taxon>
    </lineage>
</organism>
<feature type="compositionally biased region" description="Basic and acidic residues" evidence="1">
    <location>
        <begin position="792"/>
        <end position="805"/>
    </location>
</feature>
<gene>
    <name evidence="3" type="ORF">KUA23_16735</name>
</gene>
<feature type="domain" description="Dermonecrotic toxin N-terminal" evidence="2">
    <location>
        <begin position="376"/>
        <end position="621"/>
    </location>
</feature>
<dbReference type="EMBL" id="CP078013">
    <property type="protein sequence ID" value="USV98715.1"/>
    <property type="molecule type" value="Genomic_DNA"/>
</dbReference>
<evidence type="ECO:0000313" key="4">
    <source>
        <dbReference type="Proteomes" id="UP001056907"/>
    </source>
</evidence>
<protein>
    <submittedName>
        <fullName evidence="3">DUF6543 domain-containing protein</fullName>
    </submittedName>
</protein>
<reference evidence="3" key="1">
    <citation type="journal article" date="2022" name="Front. Plant Sci.">
        <title>Agronomic efficiency and genome mining analysis of the wheat-biostimulant rhizospheric bacterium Pseudomonas pergaminensis sp. nov. strain 1008T.</title>
        <authorList>
            <person name="Diaz M."/>
            <person name="Bach T."/>
            <person name="Gonzalez Anta G."/>
            <person name="Agaras B."/>
            <person name="Wibberg D."/>
            <person name="Noguera F."/>
            <person name="Canciani W."/>
            <person name="Valverde C."/>
        </authorList>
    </citation>
    <scope>NUCLEOTIDE SEQUENCE</scope>
    <source>
        <strain evidence="3">1008</strain>
    </source>
</reference>
<dbReference type="KEGG" id="ppeg:KUA23_16735"/>
<dbReference type="Pfam" id="PF20178">
    <property type="entry name" value="ToxA_N"/>
    <property type="match status" value="1"/>
</dbReference>
<reference evidence="3" key="2">
    <citation type="submission" date="2024-04" db="EMBL/GenBank/DDBJ databases">
        <authorList>
            <person name="Diaz M."/>
            <person name="Bach T."/>
            <person name="Gonzalez Anta G."/>
            <person name="Agaras B."/>
            <person name="Wibberg D."/>
            <person name="Noguera F."/>
            <person name="Canciani W."/>
            <person name="Ybarra T."/>
            <person name="Nunez M.L."/>
            <person name="Valverde C."/>
        </authorList>
    </citation>
    <scope>NUCLEOTIDE SEQUENCE</scope>
    <source>
        <strain evidence="3">1008</strain>
    </source>
</reference>
<evidence type="ECO:0000259" key="2">
    <source>
        <dbReference type="Pfam" id="PF20178"/>
    </source>
</evidence>
<sequence>MPTPSHARATNLIQQTVAEQFRTRPTLRSVTAQMLSDNLKEKYPLLTHPISDLRLAQPRDGGGRALLPLLDIALEHLADGRYPDVSNRHGMDCYLSDATGTRLRYQAESPHDYDLQVIEAVIHELPLILFIDFQDALAAYWGQDSDAGGSRWKWLATVLQSQLRLSTLRNVDATSQQLSALSLLTRYPDRQTRASQSEPGTFVYAYTPAACLQQGQTTLTLQAADLLVVSNTGTLLCTVSGEVLPFANVDAFGRAWAERMEARFGADRVTWQLYEPDGDIFEIQAALLLNQQLDDLAAVKLPGMTNVEHLQAQFASITDPSHLLSAETFAPQARLDAALPTWLRDATPQDRFAYHQCLLEQTALKHEALGDPNLNELDAIDTYAAPHLNHQLCLERNTHLHGERTCSEEALAAGYNARELELTFHVPVGNLEGGYIERVTMSLLDLALKNLAGRPKGRMTVRHTGGREIEAWLTPDAILQLVQRVDIGRNYPNYLREHLLSDTIAAKKRQRLFCRQRPVQLSIQALEHKIRGEAGLTQRGFRCVRAAFKPSRSQRWVDNDEIVLRPLAFVRKPGATADVVDNMFIIEPKHTGTGPHLLYRPAYSQSLQEFPDRDALLAAIVQPGELQDSVLTWLSDSARPIYSNGGFTEPHYVRIGLGSEFDLPRKPDPATLASGNDESANEIHHAQDAGTLMEYLFNCQAHQLLNQAERESTSNSESRWALIVEGLQLGLNTLLMAVRGPMAAVGWLLQLLVGLKHDLPALESRDPTARELAWVDLLMNISMLLLHQRVPGDEPVHPRPDETRIEPAPARRGLERPQSTLELPSKAVIQRGAIGLPAEPPGDGRTVLDFDRSLASDTACAALLEKLLAYTVRWPDPAPVPTQAGVYKGLYLINGQWHASVGGLLFRVTIVPGVGEVYILHPEKPARPGILLKTDGKGGWTLDRGLKLAGGGPKRLAALRAKNLERKRELLAAIDSLAVEVREQLEPPCKQSAAQLNTSYKTLTEQRRKLRSVWRLLQSATADRLPALEARHQMEMRDYARVRGYYRTLLDTFTEQSAHLLAARQKAFSLGQELKDVAGAGAHVQDLEKMLENTWEGTFALYEYERGWLNDLFTSKSGEPLYDLLKRTHLNTLWGDRTAFDEHVANSIEAADTWQRMANATSTLETLSEQLERLSTGGRAIRNRLMNAIITPQYYFVANLKLNALRPLAWASFDLSIEPMRPQEALYYELLTERDLNQTLLSHIDVRSSNDYSLSDQRSVYETLIETYRRYENALRALNVLRSKRLLGSSARLLKGLQYACALAEGELETVVRLQEKLEVELPLSKTLRPKAPTKRVFKTRRKAYLIGDLQPANEHIAHEHLTISEPITGHTLATYDRQDNEWVETTRSVRVEPEPDVTVRTLAQVRESGRELISQRKGIEQQVAAEQLLVDEEATREEVDPDTWDTLLTTHARKLTALADELVRDHKDKPATQDLVDEYRAHARDLTRIAQRACSRAYKKQLPTADSVTYLWEHGEIDINLTSPSDPDRPTLSGDFFTEYAVYDKTAKPPVVLWYAHFHYRTADAPPASYTRAHLKLPEQRKFTQKDLLKAHVQAYLANQKTPGSAPVRKIVYVLITPPLDNLFLKIAPLPSATQ</sequence>